<evidence type="ECO:0000256" key="1">
    <source>
        <dbReference type="ARBA" id="ARBA00022801"/>
    </source>
</evidence>
<feature type="domain" description="Sialate O-acetylesterase" evidence="2">
    <location>
        <begin position="387"/>
        <end position="489"/>
    </location>
</feature>
<dbReference type="PANTHER" id="PTHR22901:SF0">
    <property type="entry name" value="SIALATE O-ACETYLESTERASE"/>
    <property type="match status" value="1"/>
</dbReference>
<sequence length="620" mass="69609">MKTNFFLGFLFLLITQSILASIRLPALIGDRMVLQRDTELNIWGWADAGEKVTVRFQGKYYYTGADRDGNWMLKLPPHKAGGPFIMEVNEIVLRDILIGDVWLCSGQSNMETPIGRLVDKYPEINVSNNHMIRHFKVPKQNAVESLQDDIITGSNWHSATASDVMNWTALAYFYAQEAYQYTGIPVGMLVSSLGGSAIESWIGQEHLKEFPSLLVDQETLKEKTSAEADKGAGLWSRANWDDIAWDTMQMPGLWRDNGIRASGVVYYRKDFTVPMEMEGRHAKLYMGMLIDSDSIFINGHFVGTTGYMYPPRKYDIPAGVLKGGQNNITVKLTANMGNGGFVRDKSYKIIGDDTEIDLSGTWKYRVAKDLGNIKRVEEKLVNLKSAGSGLYNGMIYPIRDYNVRGAIWYQGESNAGQSHMYKSYLKSLIANWRALYQWAEMPFLLVQLPNYMQKSTEPQESGWAGIREAQFKVALEVPYTALAVTYDVGEWNDIHPLNKKDVAQRLFLGARKLVYGEKLVSSGPLYNDMKIEGDKIVLSFTEVGAALVGKGGALRHFSIAGADQKFFWAEAMIKGNKVIVGSKDVSKPVAVRYAWSDNPEDANLMNKEGLLASPFRTDNW</sequence>
<dbReference type="InterPro" id="IPR039329">
    <property type="entry name" value="SIAE"/>
</dbReference>
<dbReference type="InterPro" id="IPR005181">
    <property type="entry name" value="SASA"/>
</dbReference>
<dbReference type="Gene3D" id="3.40.50.1110">
    <property type="entry name" value="SGNH hydrolase"/>
    <property type="match status" value="1"/>
</dbReference>
<comment type="caution">
    <text evidence="3">The sequence shown here is derived from an EMBL/GenBank/DDBJ whole genome shotgun (WGS) entry which is preliminary data.</text>
</comment>
<dbReference type="Gene3D" id="2.60.120.260">
    <property type="entry name" value="Galactose-binding domain-like"/>
    <property type="match status" value="1"/>
</dbReference>
<dbReference type="GO" id="GO:0001681">
    <property type="term" value="F:sialate O-acetylesterase activity"/>
    <property type="evidence" value="ECO:0007669"/>
    <property type="project" value="InterPro"/>
</dbReference>
<evidence type="ECO:0000313" key="4">
    <source>
        <dbReference type="Proteomes" id="UP000306808"/>
    </source>
</evidence>
<organism evidence="3 4">
    <name type="scientific">Sphingobacterium olei</name>
    <dbReference type="NCBI Taxonomy" id="2571155"/>
    <lineage>
        <taxon>Bacteria</taxon>
        <taxon>Pseudomonadati</taxon>
        <taxon>Bacteroidota</taxon>
        <taxon>Sphingobacteriia</taxon>
        <taxon>Sphingobacteriales</taxon>
        <taxon>Sphingobacteriaceae</taxon>
        <taxon>Sphingobacterium</taxon>
    </lineage>
</organism>
<proteinExistence type="predicted"/>
<accession>A0A4U0NGI9</accession>
<protein>
    <submittedName>
        <fullName evidence="3">Sialate O-acetylesterase</fullName>
    </submittedName>
</protein>
<dbReference type="GO" id="GO:0004553">
    <property type="term" value="F:hydrolase activity, hydrolyzing O-glycosyl compounds"/>
    <property type="evidence" value="ECO:0007669"/>
    <property type="project" value="InterPro"/>
</dbReference>
<dbReference type="OrthoDB" id="9816001at2"/>
<dbReference type="EMBL" id="SUME01000008">
    <property type="protein sequence ID" value="TJZ53291.1"/>
    <property type="molecule type" value="Genomic_DNA"/>
</dbReference>
<dbReference type="AlphaFoldDB" id="A0A4U0NGI9"/>
<reference evidence="3 4" key="1">
    <citation type="submission" date="2019-04" db="EMBL/GenBank/DDBJ databases">
        <title>Sphingobacterium olei sp. nov., isolated from oil-contaminated soil.</title>
        <authorList>
            <person name="Liu B."/>
        </authorList>
    </citation>
    <scope>NUCLEOTIDE SEQUENCE [LARGE SCALE GENOMIC DNA]</scope>
    <source>
        <strain evidence="3 4">HAL-9</strain>
    </source>
</reference>
<dbReference type="Proteomes" id="UP000306808">
    <property type="component" value="Unassembled WGS sequence"/>
</dbReference>
<gene>
    <name evidence="3" type="ORF">FAZ15_18235</name>
</gene>
<dbReference type="InterPro" id="IPR008979">
    <property type="entry name" value="Galactose-bd-like_sf"/>
</dbReference>
<dbReference type="SUPFAM" id="SSF49785">
    <property type="entry name" value="Galactose-binding domain-like"/>
    <property type="match status" value="1"/>
</dbReference>
<name>A0A4U0NGI9_9SPHI</name>
<dbReference type="PANTHER" id="PTHR22901">
    <property type="entry name" value="SIALATE O-ACETYLESTERASE"/>
    <property type="match status" value="1"/>
</dbReference>
<dbReference type="GO" id="GO:0005975">
    <property type="term" value="P:carbohydrate metabolic process"/>
    <property type="evidence" value="ECO:0007669"/>
    <property type="project" value="InterPro"/>
</dbReference>
<evidence type="ECO:0000259" key="2">
    <source>
        <dbReference type="Pfam" id="PF03629"/>
    </source>
</evidence>
<dbReference type="Pfam" id="PF03629">
    <property type="entry name" value="SASA"/>
    <property type="match status" value="1"/>
</dbReference>
<dbReference type="InterPro" id="IPR036514">
    <property type="entry name" value="SGNH_hydro_sf"/>
</dbReference>
<dbReference type="RefSeq" id="WP_136902747.1">
    <property type="nucleotide sequence ID" value="NZ_SUME01000008.1"/>
</dbReference>
<keyword evidence="4" id="KW-1185">Reference proteome</keyword>
<dbReference type="SUPFAM" id="SSF52266">
    <property type="entry name" value="SGNH hydrolase"/>
    <property type="match status" value="1"/>
</dbReference>
<evidence type="ECO:0000313" key="3">
    <source>
        <dbReference type="EMBL" id="TJZ53291.1"/>
    </source>
</evidence>
<keyword evidence="1" id="KW-0378">Hydrolase</keyword>